<keyword evidence="9" id="KW-1185">Reference proteome</keyword>
<dbReference type="Gene3D" id="3.40.1010.10">
    <property type="entry name" value="Cobalt-precorrin-4 Transmethylase, Domain 1"/>
    <property type="match status" value="1"/>
</dbReference>
<dbReference type="PANTHER" id="PTHR45790">
    <property type="entry name" value="SIROHEME SYNTHASE-RELATED"/>
    <property type="match status" value="1"/>
</dbReference>
<dbReference type="Pfam" id="PF00590">
    <property type="entry name" value="TP_methylase"/>
    <property type="match status" value="1"/>
</dbReference>
<evidence type="ECO:0000259" key="7">
    <source>
        <dbReference type="Pfam" id="PF00590"/>
    </source>
</evidence>
<proteinExistence type="inferred from homology"/>
<gene>
    <name evidence="8" type="ordered locus">CLDAP_23860</name>
</gene>
<dbReference type="InterPro" id="IPR003043">
    <property type="entry name" value="Uropor_MeTrfase_CS"/>
</dbReference>
<feature type="domain" description="Tetrapyrrole methylase" evidence="7">
    <location>
        <begin position="6"/>
        <end position="215"/>
    </location>
</feature>
<evidence type="ECO:0000256" key="4">
    <source>
        <dbReference type="ARBA" id="ARBA00022691"/>
    </source>
</evidence>
<dbReference type="InterPro" id="IPR014777">
    <property type="entry name" value="4pyrrole_Mease_sub1"/>
</dbReference>
<keyword evidence="5" id="KW-0627">Porphyrin biosynthesis</keyword>
<keyword evidence="3 6" id="KW-0808">Transferase</keyword>
<evidence type="ECO:0000256" key="3">
    <source>
        <dbReference type="ARBA" id="ARBA00022679"/>
    </source>
</evidence>
<keyword evidence="2 6" id="KW-0489">Methyltransferase</keyword>
<evidence type="ECO:0000313" key="8">
    <source>
        <dbReference type="EMBL" id="BAM00426.1"/>
    </source>
</evidence>
<dbReference type="NCBIfam" id="NF004790">
    <property type="entry name" value="PRK06136.1"/>
    <property type="match status" value="1"/>
</dbReference>
<dbReference type="AlphaFoldDB" id="I0I588"/>
<dbReference type="eggNOG" id="COG0007">
    <property type="taxonomic scope" value="Bacteria"/>
</dbReference>
<dbReference type="RefSeq" id="WP_014433658.1">
    <property type="nucleotide sequence ID" value="NC_017079.1"/>
</dbReference>
<dbReference type="GO" id="GO:0032259">
    <property type="term" value="P:methylation"/>
    <property type="evidence" value="ECO:0007669"/>
    <property type="project" value="UniProtKB-KW"/>
</dbReference>
<dbReference type="Gene3D" id="3.30.950.10">
    <property type="entry name" value="Methyltransferase, Cobalt-precorrin-4 Transmethylase, Domain 2"/>
    <property type="match status" value="1"/>
</dbReference>
<evidence type="ECO:0000313" key="9">
    <source>
        <dbReference type="Proteomes" id="UP000007880"/>
    </source>
</evidence>
<dbReference type="STRING" id="926550.CLDAP_23860"/>
<dbReference type="InterPro" id="IPR006366">
    <property type="entry name" value="CobA/CysG_C"/>
</dbReference>
<dbReference type="EC" id="2.1.1.107" evidence="1"/>
<dbReference type="InterPro" id="IPR014776">
    <property type="entry name" value="4pyrrole_Mease_sub2"/>
</dbReference>
<dbReference type="PROSITE" id="PS00840">
    <property type="entry name" value="SUMT_2"/>
    <property type="match status" value="1"/>
</dbReference>
<dbReference type="InterPro" id="IPR035996">
    <property type="entry name" value="4pyrrol_Methylase_sf"/>
</dbReference>
<accession>I0I588</accession>
<dbReference type="InterPro" id="IPR000878">
    <property type="entry name" value="4pyrrol_Mease"/>
</dbReference>
<reference evidence="8 9" key="1">
    <citation type="submission" date="2012-02" db="EMBL/GenBank/DDBJ databases">
        <title>Complete genome sequence of Caldilinea aerophila DSM 14535 (= NBRC 102666).</title>
        <authorList>
            <person name="Oguchi A."/>
            <person name="Hosoyama A."/>
            <person name="Sekine M."/>
            <person name="Fukai R."/>
            <person name="Kato Y."/>
            <person name="Nakamura S."/>
            <person name="Hanada S."/>
            <person name="Yamazaki S."/>
            <person name="Fujita N."/>
        </authorList>
    </citation>
    <scope>NUCLEOTIDE SEQUENCE [LARGE SCALE GENOMIC DNA]</scope>
    <source>
        <strain evidence="9">DSM 14535 / JCM 11387 / NBRC 104270 / STL-6-O1</strain>
    </source>
</reference>
<dbReference type="Proteomes" id="UP000007880">
    <property type="component" value="Chromosome"/>
</dbReference>
<dbReference type="SUPFAM" id="SSF53790">
    <property type="entry name" value="Tetrapyrrole methylase"/>
    <property type="match status" value="1"/>
</dbReference>
<dbReference type="HOGENOM" id="CLU_011276_7_0_0"/>
<evidence type="ECO:0000256" key="1">
    <source>
        <dbReference type="ARBA" id="ARBA00012162"/>
    </source>
</evidence>
<dbReference type="EMBL" id="AP012337">
    <property type="protein sequence ID" value="BAM00426.1"/>
    <property type="molecule type" value="Genomic_DNA"/>
</dbReference>
<keyword evidence="4" id="KW-0949">S-adenosyl-L-methionine</keyword>
<dbReference type="PROSITE" id="PS00839">
    <property type="entry name" value="SUMT_1"/>
    <property type="match status" value="1"/>
</dbReference>
<evidence type="ECO:0000256" key="5">
    <source>
        <dbReference type="ARBA" id="ARBA00023244"/>
    </source>
</evidence>
<dbReference type="FunFam" id="3.40.1010.10:FF:000001">
    <property type="entry name" value="Siroheme synthase"/>
    <property type="match status" value="1"/>
</dbReference>
<dbReference type="PATRIC" id="fig|926550.5.peg.2615"/>
<dbReference type="PANTHER" id="PTHR45790:SF3">
    <property type="entry name" value="S-ADENOSYL-L-METHIONINE-DEPENDENT UROPORPHYRINOGEN III METHYLTRANSFERASE, CHLOROPLASTIC"/>
    <property type="match status" value="1"/>
</dbReference>
<protein>
    <recommendedName>
        <fullName evidence="1">uroporphyrinogen-III C-methyltransferase</fullName>
        <ecNumber evidence="1">2.1.1.107</ecNumber>
    </recommendedName>
</protein>
<dbReference type="InterPro" id="IPR050161">
    <property type="entry name" value="Siro_Cobalamin_biosynth"/>
</dbReference>
<comment type="similarity">
    <text evidence="6">Belongs to the precorrin methyltransferase family.</text>
</comment>
<dbReference type="OrthoDB" id="9815856at2"/>
<dbReference type="CDD" id="cd11642">
    <property type="entry name" value="SUMT"/>
    <property type="match status" value="1"/>
</dbReference>
<dbReference type="GO" id="GO:0004851">
    <property type="term" value="F:uroporphyrin-III C-methyltransferase activity"/>
    <property type="evidence" value="ECO:0007669"/>
    <property type="project" value="UniProtKB-EC"/>
</dbReference>
<organism evidence="8 9">
    <name type="scientific">Caldilinea aerophila (strain DSM 14535 / JCM 11387 / NBRC 104270 / STL-6-O1)</name>
    <dbReference type="NCBI Taxonomy" id="926550"/>
    <lineage>
        <taxon>Bacteria</taxon>
        <taxon>Bacillati</taxon>
        <taxon>Chloroflexota</taxon>
        <taxon>Caldilineae</taxon>
        <taxon>Caldilineales</taxon>
        <taxon>Caldilineaceae</taxon>
        <taxon>Caldilinea</taxon>
    </lineage>
</organism>
<evidence type="ECO:0000256" key="2">
    <source>
        <dbReference type="ARBA" id="ARBA00022603"/>
    </source>
</evidence>
<dbReference type="KEGG" id="cap:CLDAP_23860"/>
<dbReference type="NCBIfam" id="TIGR01469">
    <property type="entry name" value="cobA_cysG_Cterm"/>
    <property type="match status" value="1"/>
</dbReference>
<sequence>MTGKAYLVGAGPGRPDLITVRGLELLRRADVVIFDRLIAQELLDEARPDAERIFVGKRCGHHVATQAQINALLVERVRHGKMVVRLKGGDPLIFGQGGEEMEALAAAGLPYEVVPGVSSVNAAAAYAAAPLTRRGVASGFAVLTGSEAPDKPGSRLDWQALAHAPTLVILMAMKNIGSICRALQEAGRSDETPALVVSWAGTCRQQTLRSTLAELPTALQQHPLPTPAIVLIGAAAACSEQLAWFDPERDAAGFAGFLSLEGDD</sequence>
<dbReference type="GO" id="GO:0019354">
    <property type="term" value="P:siroheme biosynthetic process"/>
    <property type="evidence" value="ECO:0007669"/>
    <property type="project" value="InterPro"/>
</dbReference>
<name>I0I588_CALAS</name>
<evidence type="ECO:0000256" key="6">
    <source>
        <dbReference type="RuleBase" id="RU003960"/>
    </source>
</evidence>